<accession>A0A0E9QUY6</accession>
<protein>
    <submittedName>
        <fullName evidence="1">Uncharacterized protein</fullName>
    </submittedName>
</protein>
<dbReference type="AlphaFoldDB" id="A0A0E9QUY6"/>
<reference evidence="1" key="2">
    <citation type="journal article" date="2015" name="Fish Shellfish Immunol.">
        <title>Early steps in the European eel (Anguilla anguilla)-Vibrio vulnificus interaction in the gills: Role of the RtxA13 toxin.</title>
        <authorList>
            <person name="Callol A."/>
            <person name="Pajuelo D."/>
            <person name="Ebbesson L."/>
            <person name="Teles M."/>
            <person name="MacKenzie S."/>
            <person name="Amaro C."/>
        </authorList>
    </citation>
    <scope>NUCLEOTIDE SEQUENCE</scope>
</reference>
<reference evidence="1" key="1">
    <citation type="submission" date="2014-11" db="EMBL/GenBank/DDBJ databases">
        <authorList>
            <person name="Amaro Gonzalez C."/>
        </authorList>
    </citation>
    <scope>NUCLEOTIDE SEQUENCE</scope>
</reference>
<name>A0A0E9QUY6_ANGAN</name>
<evidence type="ECO:0000313" key="1">
    <source>
        <dbReference type="EMBL" id="JAH20751.1"/>
    </source>
</evidence>
<dbReference type="EMBL" id="GBXM01087826">
    <property type="protein sequence ID" value="JAH20751.1"/>
    <property type="molecule type" value="Transcribed_RNA"/>
</dbReference>
<organism evidence="1">
    <name type="scientific">Anguilla anguilla</name>
    <name type="common">European freshwater eel</name>
    <name type="synonym">Muraena anguilla</name>
    <dbReference type="NCBI Taxonomy" id="7936"/>
    <lineage>
        <taxon>Eukaryota</taxon>
        <taxon>Metazoa</taxon>
        <taxon>Chordata</taxon>
        <taxon>Craniata</taxon>
        <taxon>Vertebrata</taxon>
        <taxon>Euteleostomi</taxon>
        <taxon>Actinopterygii</taxon>
        <taxon>Neopterygii</taxon>
        <taxon>Teleostei</taxon>
        <taxon>Anguilliformes</taxon>
        <taxon>Anguillidae</taxon>
        <taxon>Anguilla</taxon>
    </lineage>
</organism>
<proteinExistence type="predicted"/>
<sequence length="44" mass="5073">MFVYNILFLPYKCNTYPPTLGKICPVSVEVVCEQHLVVEDFCGY</sequence>